<dbReference type="SUPFAM" id="SSF101821">
    <property type="entry name" value="Aminopeptidase/glucanase lid domain"/>
    <property type="match status" value="1"/>
</dbReference>
<evidence type="ECO:0000256" key="3">
    <source>
        <dbReference type="ARBA" id="ARBA00022438"/>
    </source>
</evidence>
<dbReference type="Proteomes" id="UP000269591">
    <property type="component" value="Unassembled WGS sequence"/>
</dbReference>
<organism evidence="11 12">
    <name type="scientific">Slackia equolifaciens</name>
    <dbReference type="NCBI Taxonomy" id="498718"/>
    <lineage>
        <taxon>Bacteria</taxon>
        <taxon>Bacillati</taxon>
        <taxon>Actinomycetota</taxon>
        <taxon>Coriobacteriia</taxon>
        <taxon>Eggerthellales</taxon>
        <taxon>Eggerthellaceae</taxon>
        <taxon>Slackia</taxon>
    </lineage>
</organism>
<evidence type="ECO:0000256" key="2">
    <source>
        <dbReference type="ARBA" id="ARBA00008290"/>
    </source>
</evidence>
<reference evidence="12" key="1">
    <citation type="submission" date="2018-05" db="EMBL/GenBank/DDBJ databases">
        <title>Genome Sequencing of selected type strains of the family Eggerthellaceae.</title>
        <authorList>
            <person name="Danylec N."/>
            <person name="Stoll D.A."/>
            <person name="Doetsch A."/>
            <person name="Huch M."/>
        </authorList>
    </citation>
    <scope>NUCLEOTIDE SEQUENCE [LARGE SCALE GENOMIC DNA]</scope>
    <source>
        <strain evidence="12">DSM 24851</strain>
    </source>
</reference>
<evidence type="ECO:0000256" key="6">
    <source>
        <dbReference type="ARBA" id="ARBA00022801"/>
    </source>
</evidence>
<evidence type="ECO:0000256" key="1">
    <source>
        <dbReference type="ARBA" id="ARBA00001947"/>
    </source>
</evidence>
<dbReference type="PANTHER" id="PTHR28570:SF3">
    <property type="entry name" value="ASPARTYL AMINOPEPTIDASE"/>
    <property type="match status" value="1"/>
</dbReference>
<dbReference type="CDD" id="cd05658">
    <property type="entry name" value="M18_DAP"/>
    <property type="match status" value="1"/>
</dbReference>
<dbReference type="InterPro" id="IPR001948">
    <property type="entry name" value="Peptidase_M18"/>
</dbReference>
<dbReference type="GO" id="GO:0005737">
    <property type="term" value="C:cytoplasm"/>
    <property type="evidence" value="ECO:0007669"/>
    <property type="project" value="UniProtKB-ARBA"/>
</dbReference>
<evidence type="ECO:0000256" key="4">
    <source>
        <dbReference type="ARBA" id="ARBA00022670"/>
    </source>
</evidence>
<dbReference type="Gene3D" id="2.30.250.10">
    <property type="entry name" value="Aminopeptidase i, Domain 2"/>
    <property type="match status" value="1"/>
</dbReference>
<evidence type="ECO:0000256" key="5">
    <source>
        <dbReference type="ARBA" id="ARBA00022723"/>
    </source>
</evidence>
<dbReference type="EMBL" id="QIBX01000018">
    <property type="protein sequence ID" value="RNL38445.1"/>
    <property type="molecule type" value="Genomic_DNA"/>
</dbReference>
<dbReference type="EC" id="3.4.11.-" evidence="10"/>
<comment type="cofactor">
    <cofactor evidence="1 10">
        <name>Zn(2+)</name>
        <dbReference type="ChEBI" id="CHEBI:29105"/>
    </cofactor>
</comment>
<keyword evidence="12" id="KW-1185">Reference proteome</keyword>
<dbReference type="PRINTS" id="PR00932">
    <property type="entry name" value="AMINO1PTASE"/>
</dbReference>
<evidence type="ECO:0000256" key="10">
    <source>
        <dbReference type="RuleBase" id="RU004387"/>
    </source>
</evidence>
<dbReference type="GO" id="GO:0006508">
    <property type="term" value="P:proteolysis"/>
    <property type="evidence" value="ECO:0007669"/>
    <property type="project" value="UniProtKB-KW"/>
</dbReference>
<dbReference type="AlphaFoldDB" id="A0A3N0AUC4"/>
<dbReference type="Gene3D" id="3.40.630.10">
    <property type="entry name" value="Zn peptidases"/>
    <property type="match status" value="1"/>
</dbReference>
<dbReference type="Pfam" id="PF02127">
    <property type="entry name" value="Peptidase_M18"/>
    <property type="match status" value="1"/>
</dbReference>
<sequence length="444" mass="47889">MTQEERLCAQELVDFIAECPSMFHTVYAACTRLDEAGFTYVPESHAWEVVPGGRYYTTRNGSSVIAFAVGEHALDDRDAFHFQLAAAHADSPAFKIKSAPELEGPEGYLRLNAEAYGGMIDYTWFDRPLSLAGRVLVRNGAKVESRLVALDEDVALIPSLAVHLDRAVNDGFAPNRAIDLCPLFSAGELDAGAFDRMLAQKLGVESKQILARDLFLYSRQKGCVWGAAGEFVSSPKLDDLMCAFASLKAFLASGNDACVRVWCCFDNEEVGSNTKQGAMSTILRDVLERACEGLGLAREDYHRAVARSMMVSCDNAHAVHPNRTEKYDAGNRCRLNGGIVIKEAANQHYCTDAFSRAVFAAVCDDAGVPYQTFANKSDQAGGSTLGNLSNTQVSMHGVDVGCPQLAMHSSYETSGVRDVSLAIAALTAFYGADIRIDGASGATV</sequence>
<dbReference type="PANTHER" id="PTHR28570">
    <property type="entry name" value="ASPARTYL AMINOPEPTIDASE"/>
    <property type="match status" value="1"/>
</dbReference>
<name>A0A3N0AUC4_9ACTN</name>
<dbReference type="NCBIfam" id="NF002759">
    <property type="entry name" value="PRK02813.1"/>
    <property type="match status" value="1"/>
</dbReference>
<evidence type="ECO:0000256" key="8">
    <source>
        <dbReference type="ARBA" id="ARBA00023049"/>
    </source>
</evidence>
<proteinExistence type="inferred from homology"/>
<dbReference type="GO" id="GO:0004177">
    <property type="term" value="F:aminopeptidase activity"/>
    <property type="evidence" value="ECO:0007669"/>
    <property type="project" value="UniProtKB-KW"/>
</dbReference>
<gene>
    <name evidence="11" type="ORF">DMP06_09210</name>
</gene>
<dbReference type="SUPFAM" id="SSF53187">
    <property type="entry name" value="Zn-dependent exopeptidases"/>
    <property type="match status" value="1"/>
</dbReference>
<protein>
    <recommendedName>
        <fullName evidence="10">M18 family aminopeptidase</fullName>
        <ecNumber evidence="10">3.4.11.-</ecNumber>
    </recommendedName>
</protein>
<keyword evidence="5 9" id="KW-0479">Metal-binding</keyword>
<comment type="similarity">
    <text evidence="2 9">Belongs to the peptidase M18 family.</text>
</comment>
<keyword evidence="3 9" id="KW-0031">Aminopeptidase</keyword>
<dbReference type="OrthoDB" id="5288740at2"/>
<evidence type="ECO:0000313" key="11">
    <source>
        <dbReference type="EMBL" id="RNL38445.1"/>
    </source>
</evidence>
<dbReference type="InterPro" id="IPR023358">
    <property type="entry name" value="Peptidase_M18_dom2"/>
</dbReference>
<evidence type="ECO:0000313" key="12">
    <source>
        <dbReference type="Proteomes" id="UP000269591"/>
    </source>
</evidence>
<evidence type="ECO:0000256" key="7">
    <source>
        <dbReference type="ARBA" id="ARBA00022833"/>
    </source>
</evidence>
<keyword evidence="4 9" id="KW-0645">Protease</keyword>
<keyword evidence="6 9" id="KW-0378">Hydrolase</keyword>
<dbReference type="GO" id="GO:0008237">
    <property type="term" value="F:metallopeptidase activity"/>
    <property type="evidence" value="ECO:0007669"/>
    <property type="project" value="UniProtKB-KW"/>
</dbReference>
<keyword evidence="7 9" id="KW-0862">Zinc</keyword>
<dbReference type="GO" id="GO:0008270">
    <property type="term" value="F:zinc ion binding"/>
    <property type="evidence" value="ECO:0007669"/>
    <property type="project" value="InterPro"/>
</dbReference>
<comment type="caution">
    <text evidence="11">The sequence shown here is derived from an EMBL/GenBank/DDBJ whole genome shotgun (WGS) entry which is preliminary data.</text>
</comment>
<accession>A0A3N0AUC4</accession>
<evidence type="ECO:0000256" key="9">
    <source>
        <dbReference type="RuleBase" id="RU004386"/>
    </source>
</evidence>
<keyword evidence="8 9" id="KW-0482">Metalloprotease</keyword>